<dbReference type="InterPro" id="IPR036388">
    <property type="entry name" value="WH-like_DNA-bd_sf"/>
</dbReference>
<dbReference type="InterPro" id="IPR034829">
    <property type="entry name" value="DnaD-like_sf"/>
</dbReference>
<dbReference type="NCBIfam" id="TIGR01446">
    <property type="entry name" value="DnaD_dom"/>
    <property type="match status" value="1"/>
</dbReference>
<name>A0A917CHZ9_9BACL</name>
<dbReference type="PANTHER" id="PTHR37293">
    <property type="entry name" value="PHAGE REPLICATION PROTEIN-RELATED"/>
    <property type="match status" value="1"/>
</dbReference>
<dbReference type="AlphaFoldDB" id="A0A917CHZ9"/>
<feature type="domain" description="DnaD N-terminal" evidence="3">
    <location>
        <begin position="23"/>
        <end position="113"/>
    </location>
</feature>
<dbReference type="InterPro" id="IPR053843">
    <property type="entry name" value="DnaD_N"/>
</dbReference>
<evidence type="ECO:0000256" key="1">
    <source>
        <dbReference type="ARBA" id="ARBA00093462"/>
    </source>
</evidence>
<dbReference type="Gene3D" id="1.10.10.10">
    <property type="entry name" value="Winged helix-like DNA-binding domain superfamily/Winged helix DNA-binding domain"/>
    <property type="match status" value="1"/>
</dbReference>
<evidence type="ECO:0000259" key="2">
    <source>
        <dbReference type="Pfam" id="PF07261"/>
    </source>
</evidence>
<gene>
    <name evidence="4" type="primary">dnaD</name>
    <name evidence="4" type="ORF">GCM10010916_03070</name>
</gene>
<dbReference type="Proteomes" id="UP000644756">
    <property type="component" value="Unassembled WGS sequence"/>
</dbReference>
<evidence type="ECO:0000313" key="5">
    <source>
        <dbReference type="Proteomes" id="UP000644756"/>
    </source>
</evidence>
<dbReference type="Gene3D" id="1.10.10.630">
    <property type="entry name" value="DnaD domain-like"/>
    <property type="match status" value="1"/>
</dbReference>
<dbReference type="RefSeq" id="WP_229724905.1">
    <property type="nucleotide sequence ID" value="NZ_BMGR01000001.1"/>
</dbReference>
<proteinExistence type="inferred from homology"/>
<comment type="caution">
    <text evidence="4">The sequence shown here is derived from an EMBL/GenBank/DDBJ whole genome shotgun (WGS) entry which is preliminary data.</text>
</comment>
<keyword evidence="5" id="KW-1185">Reference proteome</keyword>
<dbReference type="InterPro" id="IPR053162">
    <property type="entry name" value="DnaD"/>
</dbReference>
<dbReference type="InterPro" id="IPR006343">
    <property type="entry name" value="DnaB/C_C"/>
</dbReference>
<sequence length="227" mass="25776">MSDHRNGYIEGITAAMFEGGVNVPVTLMRTSNELGLSHTETLLLLQIMTYKQAEANEFPTPEQLSRRIGMSAQEVGLLLQRLLKDGFLSIDEQMDPDTGIRSERYNWSGWLQKAAEQTVSTMKSPARVVEPDVSSGKPFGAAPDLFSLFEQEFGRPLSPMEFETISGWIDQDRYPEELIRFALKEAVFAGKLHFRYIDRILIEWSRNRVTNTDEARAHTQKFRGGKS</sequence>
<evidence type="ECO:0000313" key="4">
    <source>
        <dbReference type="EMBL" id="GGF89151.1"/>
    </source>
</evidence>
<protein>
    <submittedName>
        <fullName evidence="4">DNA replication protein DnaD</fullName>
    </submittedName>
</protein>
<comment type="similarity">
    <text evidence="1">Belongs to the DnaB/DnaD family.</text>
</comment>
<reference evidence="4" key="1">
    <citation type="journal article" date="2014" name="Int. J. Syst. Evol. Microbiol.">
        <title>Complete genome sequence of Corynebacterium casei LMG S-19264T (=DSM 44701T), isolated from a smear-ripened cheese.</title>
        <authorList>
            <consortium name="US DOE Joint Genome Institute (JGI-PGF)"/>
            <person name="Walter F."/>
            <person name="Albersmeier A."/>
            <person name="Kalinowski J."/>
            <person name="Ruckert C."/>
        </authorList>
    </citation>
    <scope>NUCLEOTIDE SEQUENCE</scope>
    <source>
        <strain evidence="4">CGMCC 1.12987</strain>
    </source>
</reference>
<dbReference type="Pfam" id="PF21984">
    <property type="entry name" value="DnaD_N"/>
    <property type="match status" value="1"/>
</dbReference>
<dbReference type="EMBL" id="BMGR01000001">
    <property type="protein sequence ID" value="GGF89151.1"/>
    <property type="molecule type" value="Genomic_DNA"/>
</dbReference>
<dbReference type="SUPFAM" id="SSF158499">
    <property type="entry name" value="DnaD domain-like"/>
    <property type="match status" value="1"/>
</dbReference>
<evidence type="ECO:0000259" key="3">
    <source>
        <dbReference type="Pfam" id="PF21984"/>
    </source>
</evidence>
<feature type="domain" description="DnaB/C C-terminal" evidence="2">
    <location>
        <begin position="146"/>
        <end position="218"/>
    </location>
</feature>
<dbReference type="Pfam" id="PF07261">
    <property type="entry name" value="DnaB_2"/>
    <property type="match status" value="1"/>
</dbReference>
<reference evidence="4" key="2">
    <citation type="submission" date="2020-09" db="EMBL/GenBank/DDBJ databases">
        <authorList>
            <person name="Sun Q."/>
            <person name="Zhou Y."/>
        </authorList>
    </citation>
    <scope>NUCLEOTIDE SEQUENCE</scope>
    <source>
        <strain evidence="4">CGMCC 1.12987</strain>
    </source>
</reference>
<dbReference type="PANTHER" id="PTHR37293:SF6">
    <property type="entry name" value="DNA REPLICATION PROTEIN DNAD"/>
    <property type="match status" value="1"/>
</dbReference>
<organism evidence="4 5">
    <name type="scientific">Paenibacillus abyssi</name>
    <dbReference type="NCBI Taxonomy" id="1340531"/>
    <lineage>
        <taxon>Bacteria</taxon>
        <taxon>Bacillati</taxon>
        <taxon>Bacillota</taxon>
        <taxon>Bacilli</taxon>
        <taxon>Bacillales</taxon>
        <taxon>Paenibacillaceae</taxon>
        <taxon>Paenibacillus</taxon>
    </lineage>
</organism>
<accession>A0A917CHZ9</accession>